<organism evidence="1">
    <name type="scientific">Favella ehrenbergii</name>
    <dbReference type="NCBI Taxonomy" id="182087"/>
    <lineage>
        <taxon>Eukaryota</taxon>
        <taxon>Sar</taxon>
        <taxon>Alveolata</taxon>
        <taxon>Ciliophora</taxon>
        <taxon>Intramacronucleata</taxon>
        <taxon>Spirotrichea</taxon>
        <taxon>Choreotrichia</taxon>
        <taxon>Tintinnida</taxon>
        <taxon>Xystonellidae</taxon>
        <taxon>Favella</taxon>
    </lineage>
</organism>
<protein>
    <submittedName>
        <fullName evidence="1">Uncharacterized protein</fullName>
    </submittedName>
</protein>
<dbReference type="EMBL" id="HBIE01005518">
    <property type="protein sequence ID" value="CAE0306802.1"/>
    <property type="molecule type" value="Transcribed_RNA"/>
</dbReference>
<reference evidence="1" key="1">
    <citation type="submission" date="2021-01" db="EMBL/GenBank/DDBJ databases">
        <authorList>
            <person name="Corre E."/>
            <person name="Pelletier E."/>
            <person name="Niang G."/>
            <person name="Scheremetjew M."/>
            <person name="Finn R."/>
            <person name="Kale V."/>
            <person name="Holt S."/>
            <person name="Cochrane G."/>
            <person name="Meng A."/>
            <person name="Brown T."/>
            <person name="Cohen L."/>
        </authorList>
    </citation>
    <scope>NUCLEOTIDE SEQUENCE</scope>
    <source>
        <strain evidence="1">Fehren 1</strain>
    </source>
</reference>
<dbReference type="AlphaFoldDB" id="A0A7S3HVZ3"/>
<accession>A0A7S3HVZ3</accession>
<proteinExistence type="predicted"/>
<gene>
    <name evidence="1" type="ORF">FEHR0123_LOCUS1708</name>
</gene>
<evidence type="ECO:0000313" key="1">
    <source>
        <dbReference type="EMBL" id="CAE0306802.1"/>
    </source>
</evidence>
<name>A0A7S3HVZ3_9SPIT</name>
<sequence>MTAFFTAQFGAGYYAIYHVPWLGWDLVEPLTYSVGQGSFILGLLIMLRNKGAGVEFSELEQLYCDKKRKRWLRKYNFDLRRHDFLKNSLKRIDERLAIAEEQRFK</sequence>